<keyword evidence="1" id="KW-1133">Transmembrane helix</keyword>
<feature type="transmembrane region" description="Helical" evidence="1">
    <location>
        <begin position="12"/>
        <end position="33"/>
    </location>
</feature>
<evidence type="ECO:0000313" key="2">
    <source>
        <dbReference type="EMBL" id="KMM82895.1"/>
    </source>
</evidence>
<reference evidence="2 4" key="1">
    <citation type="submission" date="2015-02" db="EMBL/GenBank/DDBJ databases">
        <title>Pseudomonas helleri sp. nov. and Pseudomonas weihenstephanensis sp. nov., isolated from raw cows milk.</title>
        <authorList>
            <person name="von Neubeck M."/>
            <person name="Huptas C."/>
            <person name="Wenning M."/>
            <person name="Scherer S."/>
        </authorList>
    </citation>
    <scope>NUCLEOTIDE SEQUENCE [LARGE SCALE GENOMIC DNA]</scope>
    <source>
        <strain evidence="2 4">DSM 21104</strain>
    </source>
</reference>
<evidence type="ECO:0000313" key="4">
    <source>
        <dbReference type="Proteomes" id="UP000036395"/>
    </source>
</evidence>
<dbReference type="RefSeq" id="WP_048383295.1">
    <property type="nucleotide sequence ID" value="NZ_FNRS01000001.1"/>
</dbReference>
<keyword evidence="1" id="KW-0472">Membrane</keyword>
<dbReference type="STRING" id="47884.SAMN04490203_1805"/>
<gene>
    <name evidence="3" type="ORF">SAMN04490203_1805</name>
    <name evidence="2" type="ORF">TU78_19795</name>
</gene>
<keyword evidence="5" id="KW-1185">Reference proteome</keyword>
<keyword evidence="1" id="KW-0812">Transmembrane</keyword>
<sequence>MHQLPYHRTKKVTLLLGLVSTLVFGSLIAWQSYTSYKDTPQAPCYASIDFVYSPDNEQRWVGKGDMSINMKSGAIYLYFSLLDPAKNQSIYNRRLDVEFDHLDSSRFLFNTLNTVTFEGDTSAQKAPFMRRGLEGGLITYSRFSDVEYFYNINNILMGVCHVPT</sequence>
<evidence type="ECO:0000313" key="3">
    <source>
        <dbReference type="EMBL" id="SEC10395.1"/>
    </source>
</evidence>
<comment type="caution">
    <text evidence="2">The sequence shown here is derived from an EMBL/GenBank/DDBJ whole genome shotgun (WGS) entry which is preliminary data.</text>
</comment>
<evidence type="ECO:0000313" key="5">
    <source>
        <dbReference type="Proteomes" id="UP000183155"/>
    </source>
</evidence>
<proteinExistence type="predicted"/>
<name>A0A0J6GMS1_PSETA</name>
<dbReference type="Proteomes" id="UP000183155">
    <property type="component" value="Unassembled WGS sequence"/>
</dbReference>
<accession>A0A0J6GMS1</accession>
<evidence type="ECO:0000256" key="1">
    <source>
        <dbReference type="SAM" id="Phobius"/>
    </source>
</evidence>
<evidence type="ECO:0008006" key="6">
    <source>
        <dbReference type="Google" id="ProtNLM"/>
    </source>
</evidence>
<dbReference type="PATRIC" id="fig|47884.3.peg.4458"/>
<reference evidence="3 5" key="2">
    <citation type="submission" date="2016-10" db="EMBL/GenBank/DDBJ databases">
        <authorList>
            <person name="Varghese N."/>
            <person name="Submissions S."/>
        </authorList>
    </citation>
    <scope>NUCLEOTIDE SEQUENCE [LARGE SCALE GENOMIC DNA]</scope>
    <source>
        <strain evidence="3 5">BS3652</strain>
    </source>
</reference>
<dbReference type="OrthoDB" id="6971340at2"/>
<protein>
    <recommendedName>
        <fullName evidence="6">Lipoprotein</fullName>
    </recommendedName>
</protein>
<dbReference type="EMBL" id="FNRS01000001">
    <property type="protein sequence ID" value="SEC10395.1"/>
    <property type="molecule type" value="Genomic_DNA"/>
</dbReference>
<organism evidence="2 4">
    <name type="scientific">Pseudomonas taetrolens</name>
    <dbReference type="NCBI Taxonomy" id="47884"/>
    <lineage>
        <taxon>Bacteria</taxon>
        <taxon>Pseudomonadati</taxon>
        <taxon>Pseudomonadota</taxon>
        <taxon>Gammaproteobacteria</taxon>
        <taxon>Pseudomonadales</taxon>
        <taxon>Pseudomonadaceae</taxon>
        <taxon>Pseudomonas</taxon>
    </lineage>
</organism>
<dbReference type="AlphaFoldDB" id="A0A0J6GMS1"/>
<dbReference type="Proteomes" id="UP000036395">
    <property type="component" value="Unassembled WGS sequence"/>
</dbReference>
<dbReference type="EMBL" id="JYLA01000009">
    <property type="protein sequence ID" value="KMM82895.1"/>
    <property type="molecule type" value="Genomic_DNA"/>
</dbReference>